<sequence>DPCQTKQMIFASENDESVEKSVNIRLCLSTLAKEWRNDVAPIKLKISFVKAGYVDEISVENQEKAKHEK</sequence>
<evidence type="ECO:0000313" key="2">
    <source>
        <dbReference type="Proteomes" id="UP000499080"/>
    </source>
</evidence>
<organism evidence="1 2">
    <name type="scientific">Araneus ventricosus</name>
    <name type="common">Orbweaver spider</name>
    <name type="synonym">Epeira ventricosa</name>
    <dbReference type="NCBI Taxonomy" id="182803"/>
    <lineage>
        <taxon>Eukaryota</taxon>
        <taxon>Metazoa</taxon>
        <taxon>Ecdysozoa</taxon>
        <taxon>Arthropoda</taxon>
        <taxon>Chelicerata</taxon>
        <taxon>Arachnida</taxon>
        <taxon>Araneae</taxon>
        <taxon>Araneomorphae</taxon>
        <taxon>Entelegynae</taxon>
        <taxon>Araneoidea</taxon>
        <taxon>Araneidae</taxon>
        <taxon>Araneus</taxon>
    </lineage>
</organism>
<dbReference type="AlphaFoldDB" id="A0A4Y2PGC4"/>
<accession>A0A4Y2PGC4</accession>
<keyword evidence="2" id="KW-1185">Reference proteome</keyword>
<name>A0A4Y2PGC4_ARAVE</name>
<gene>
    <name evidence="1" type="ORF">AVEN_231529_1</name>
</gene>
<proteinExistence type="predicted"/>
<protein>
    <submittedName>
        <fullName evidence="1">Uncharacterized protein</fullName>
    </submittedName>
</protein>
<dbReference type="Proteomes" id="UP000499080">
    <property type="component" value="Unassembled WGS sequence"/>
</dbReference>
<feature type="non-terminal residue" evidence="1">
    <location>
        <position position="1"/>
    </location>
</feature>
<comment type="caution">
    <text evidence="1">The sequence shown here is derived from an EMBL/GenBank/DDBJ whole genome shotgun (WGS) entry which is preliminary data.</text>
</comment>
<dbReference type="EMBL" id="BGPR01214666">
    <property type="protein sequence ID" value="GBN49530.1"/>
    <property type="molecule type" value="Genomic_DNA"/>
</dbReference>
<evidence type="ECO:0000313" key="1">
    <source>
        <dbReference type="EMBL" id="GBN49530.1"/>
    </source>
</evidence>
<reference evidence="1 2" key="1">
    <citation type="journal article" date="2019" name="Sci. Rep.">
        <title>Orb-weaving spider Araneus ventricosus genome elucidates the spidroin gene catalogue.</title>
        <authorList>
            <person name="Kono N."/>
            <person name="Nakamura H."/>
            <person name="Ohtoshi R."/>
            <person name="Moran D.A.P."/>
            <person name="Shinohara A."/>
            <person name="Yoshida Y."/>
            <person name="Fujiwara M."/>
            <person name="Mori M."/>
            <person name="Tomita M."/>
            <person name="Arakawa K."/>
        </authorList>
    </citation>
    <scope>NUCLEOTIDE SEQUENCE [LARGE SCALE GENOMIC DNA]</scope>
</reference>